<dbReference type="Pfam" id="PF00501">
    <property type="entry name" value="AMP-binding"/>
    <property type="match status" value="1"/>
</dbReference>
<dbReference type="NCBIfam" id="TIGR01746">
    <property type="entry name" value="Thioester-redct"/>
    <property type="match status" value="1"/>
</dbReference>
<dbReference type="InterPro" id="IPR010080">
    <property type="entry name" value="Thioester_reductase-like_dom"/>
</dbReference>
<keyword evidence="6" id="KW-1185">Reference proteome</keyword>
<dbReference type="InterPro" id="IPR013120">
    <property type="entry name" value="FAR_NAD-bd"/>
</dbReference>
<dbReference type="Pfam" id="PF13193">
    <property type="entry name" value="AMP-binding_C"/>
    <property type="match status" value="1"/>
</dbReference>
<dbReference type="InterPro" id="IPR010071">
    <property type="entry name" value="AA_adenyl_dom"/>
</dbReference>
<evidence type="ECO:0000256" key="1">
    <source>
        <dbReference type="ARBA" id="ARBA00022450"/>
    </source>
</evidence>
<dbReference type="Pfam" id="PF00668">
    <property type="entry name" value="Condensation"/>
    <property type="match status" value="1"/>
</dbReference>
<organism evidence="5 6">
    <name type="scientific">Spartinivicinus poritis</name>
    <dbReference type="NCBI Taxonomy" id="2994640"/>
    <lineage>
        <taxon>Bacteria</taxon>
        <taxon>Pseudomonadati</taxon>
        <taxon>Pseudomonadota</taxon>
        <taxon>Gammaproteobacteria</taxon>
        <taxon>Oceanospirillales</taxon>
        <taxon>Zooshikellaceae</taxon>
        <taxon>Spartinivicinus</taxon>
    </lineage>
</organism>
<evidence type="ECO:0000256" key="3">
    <source>
        <dbReference type="ARBA" id="ARBA00022598"/>
    </source>
</evidence>
<dbReference type="SUPFAM" id="SSF47336">
    <property type="entry name" value="ACP-like"/>
    <property type="match status" value="1"/>
</dbReference>
<dbReference type="PROSITE" id="PS50075">
    <property type="entry name" value="CARRIER"/>
    <property type="match status" value="1"/>
</dbReference>
<dbReference type="NCBIfam" id="TIGR01733">
    <property type="entry name" value="AA-adenyl-dom"/>
    <property type="match status" value="1"/>
</dbReference>
<dbReference type="Gene3D" id="3.40.50.980">
    <property type="match status" value="2"/>
</dbReference>
<dbReference type="InterPro" id="IPR001242">
    <property type="entry name" value="Condensation_dom"/>
</dbReference>
<protein>
    <submittedName>
        <fullName evidence="5">Amino acid adenylation domain-containing protein</fullName>
    </submittedName>
</protein>
<evidence type="ECO:0000256" key="2">
    <source>
        <dbReference type="ARBA" id="ARBA00022553"/>
    </source>
</evidence>
<dbReference type="RefSeq" id="WP_274690115.1">
    <property type="nucleotide sequence ID" value="NZ_JAPMOU010000024.1"/>
</dbReference>
<dbReference type="Gene3D" id="1.10.1200.10">
    <property type="entry name" value="ACP-like"/>
    <property type="match status" value="1"/>
</dbReference>
<name>A0ABT5UCR2_9GAMM</name>
<keyword evidence="2" id="KW-0597">Phosphoprotein</keyword>
<dbReference type="Gene3D" id="3.30.300.30">
    <property type="match status" value="1"/>
</dbReference>
<dbReference type="CDD" id="cd05930">
    <property type="entry name" value="A_NRPS"/>
    <property type="match status" value="1"/>
</dbReference>
<gene>
    <name evidence="5" type="ORF">ORQ98_17680</name>
</gene>
<dbReference type="SUPFAM" id="SSF51735">
    <property type="entry name" value="NAD(P)-binding Rossmann-fold domains"/>
    <property type="match status" value="1"/>
</dbReference>
<sequence length="1443" mass="160072">MSASLQLSSAQYGIWLGQQLNLESSVYNTAEFVEIVGALQEEAFKQAVYLALEEAQALRVKIVKQADNSPGQQVQSLTDWSLAIIDFTAQSDPQQVAEQWMSNNIKEAVDVSVGPLYYSVLLKLGSNQYYWYQRIHHAVIDGYGFSLIIKRVADLYTAIVNQVSPVSKPLGCLADVIEEDLAYRNSSRYEKDKLFWQQEMASLSSVATFSSNTASISQDFIRCEASIEPSLVNKAEILAKQLKVSWLDILVATFAVLINQYRNQFDDIVIGLPVMNRLGSSAIRVPCMQMNIIPLRIQFNVNDSFSDVVIKVSEKICLSKKHPKYRYEDMKRDLGLLGGDKRLFGPVINIMPFDTNLNFGGCKGETNNLTAGPVEDISFGVLAPGQGRSMHFNIDANPACYNEEAIQGLSQDYLALITRLIESPELTVCNELHSIRLLNGGESLAANTTVIQLITYVVKQFGDKTAVVHENVRLTYNELNDYAYFIASLVVSNTTNDNKNPLIAILLPRSIDAIGSILGVLMVGAGYLPLDPEWPALRINEVLEDAQPDLVITYSCYQEKLTGNVGKTLFLNQYIQAQSPTNNSTEVVQRLVSKIEQGSMAYVIYTSGSTGKPNGVAVSHRALANFVAAAVQSYGVDNKDSILQFAPLQFDASVEEIFLAFCTGGTLVLRTDDMLNSIPQLLSECTKHKITVLDLPTAYWHELTLAIAKDNLPPTLKTVIIGGEAALPERLARWQSHVGNKIKLLNTYGPTEATVVATFADISKINPDNQALSIGKPLPGVQAVILDSQLQPTVNEGELYLLGSNLANGYLNRPELNQRRFINLNSLPGYPKAYRTGDRVKLNENDELVYLGRIDDEFKISGYRVNPAEIENILIKQSSIQDAAVVGQVLTNGSKRLIAFVVQHPPLSLTSEEIRQILLQEMPPAVVPSAIELVSQLPKTTSGKIDRKMLQSFYHTDESVQNITITATPLEKTILNIWSGVLGQTALSPQDDFFKIGGQSLQTIQVANRLGLELQQTVAVEDIFKYPVAADLAAILSNNNSNNNTTNKEAMLELGDHILEEEYVAKHLNELAINSYPKKILLTGVTGFVGAQLLHKLLKNTSAEIYCLVRANNKQQAWARIKTALTQQQLAVNESETRVIPIVSDLSKPLLGLEEQEFNWLASQCDAIYHNAAVVSIVRDYSSLREVNVLATKELLKLAASNRVVPFHHISTQAVAAPQSIMDELPETFINHHAGLIDGYQQSKWAAENLVQQAGERGLPVSVYRLGRVTGAMETGYVNKQDFFWRIIHASIPIKAIPQINVEEVWTPVDFVAEAVSRISLMQTSGSKVFNVALDKKVLLPKLFQWLEQFGYQLTSLPLPDWKTQVKKYSNDEDLAIVAFFDMRSSSSSNQSTEKRVANKVANKQFKIEIEKTKLKQPAISKKQFFNYLEFAIKNELILSPKL</sequence>
<feature type="domain" description="Carrier" evidence="4">
    <location>
        <begin position="965"/>
        <end position="1040"/>
    </location>
</feature>
<dbReference type="Gene3D" id="3.40.50.720">
    <property type="entry name" value="NAD(P)-binding Rossmann-like Domain"/>
    <property type="match status" value="1"/>
</dbReference>
<dbReference type="Pfam" id="PF07993">
    <property type="entry name" value="NAD_binding_4"/>
    <property type="match status" value="1"/>
</dbReference>
<dbReference type="InterPro" id="IPR023213">
    <property type="entry name" value="CAT-like_dom_sf"/>
</dbReference>
<dbReference type="PANTHER" id="PTHR44845">
    <property type="entry name" value="CARRIER DOMAIN-CONTAINING PROTEIN"/>
    <property type="match status" value="1"/>
</dbReference>
<dbReference type="EMBL" id="JAPMOU010000024">
    <property type="protein sequence ID" value="MDE1463786.1"/>
    <property type="molecule type" value="Genomic_DNA"/>
</dbReference>
<dbReference type="InterPro" id="IPR009081">
    <property type="entry name" value="PP-bd_ACP"/>
</dbReference>
<accession>A0ABT5UCR2</accession>
<dbReference type="Pfam" id="PF00550">
    <property type="entry name" value="PP-binding"/>
    <property type="match status" value="1"/>
</dbReference>
<dbReference type="InterPro" id="IPR036291">
    <property type="entry name" value="NAD(P)-bd_dom_sf"/>
</dbReference>
<reference evidence="5 6" key="1">
    <citation type="submission" date="2022-11" db="EMBL/GenBank/DDBJ databases">
        <title>Spartinivicinus poritis sp. nov., isolated from scleractinian coral Porites lutea.</title>
        <authorList>
            <person name="Zhang G."/>
            <person name="Cai L."/>
            <person name="Wei Q."/>
        </authorList>
    </citation>
    <scope>NUCLEOTIDE SEQUENCE [LARGE SCALE GENOMIC DNA]</scope>
    <source>
        <strain evidence="5 6">A2-2</strain>
    </source>
</reference>
<dbReference type="SUPFAM" id="SSF52777">
    <property type="entry name" value="CoA-dependent acyltransferases"/>
    <property type="match status" value="2"/>
</dbReference>
<dbReference type="Proteomes" id="UP001528823">
    <property type="component" value="Unassembled WGS sequence"/>
</dbReference>
<dbReference type="CDD" id="cd05235">
    <property type="entry name" value="SDR_e1"/>
    <property type="match status" value="1"/>
</dbReference>
<dbReference type="SUPFAM" id="SSF56801">
    <property type="entry name" value="Acetyl-CoA synthetase-like"/>
    <property type="match status" value="1"/>
</dbReference>
<dbReference type="Gene3D" id="3.30.559.10">
    <property type="entry name" value="Chloramphenicol acetyltransferase-like domain"/>
    <property type="match status" value="1"/>
</dbReference>
<dbReference type="InterPro" id="IPR045851">
    <property type="entry name" value="AMP-bd_C_sf"/>
</dbReference>
<evidence type="ECO:0000259" key="4">
    <source>
        <dbReference type="PROSITE" id="PS50075"/>
    </source>
</evidence>
<dbReference type="InterPro" id="IPR036736">
    <property type="entry name" value="ACP-like_sf"/>
</dbReference>
<dbReference type="PANTHER" id="PTHR44845:SF6">
    <property type="entry name" value="BETA-ALANINE-ACTIVATING ENZYME"/>
    <property type="match status" value="1"/>
</dbReference>
<proteinExistence type="predicted"/>
<dbReference type="InterPro" id="IPR000873">
    <property type="entry name" value="AMP-dep_synth/lig_dom"/>
</dbReference>
<comment type="caution">
    <text evidence="5">The sequence shown here is derived from an EMBL/GenBank/DDBJ whole genome shotgun (WGS) entry which is preliminary data.</text>
</comment>
<keyword evidence="3" id="KW-0436">Ligase</keyword>
<evidence type="ECO:0000313" key="5">
    <source>
        <dbReference type="EMBL" id="MDE1463786.1"/>
    </source>
</evidence>
<keyword evidence="1" id="KW-0596">Phosphopantetheine</keyword>
<dbReference type="InterPro" id="IPR025110">
    <property type="entry name" value="AMP-bd_C"/>
</dbReference>
<dbReference type="Gene3D" id="2.30.38.10">
    <property type="entry name" value="Luciferase, Domain 3"/>
    <property type="match status" value="1"/>
</dbReference>
<evidence type="ECO:0000313" key="6">
    <source>
        <dbReference type="Proteomes" id="UP001528823"/>
    </source>
</evidence>
<dbReference type="Gene3D" id="3.30.559.30">
    <property type="entry name" value="Nonribosomal peptide synthetase, condensation domain"/>
    <property type="match status" value="1"/>
</dbReference>